<protein>
    <submittedName>
        <fullName evidence="1">Uncharacterized protein</fullName>
    </submittedName>
</protein>
<keyword evidence="2" id="KW-1185">Reference proteome</keyword>
<evidence type="ECO:0000313" key="1">
    <source>
        <dbReference type="EMBL" id="KAI5678086.1"/>
    </source>
</evidence>
<reference evidence="2" key="1">
    <citation type="journal article" date="2023" name="Nat. Plants">
        <title>Single-cell RNA sequencing provides a high-resolution roadmap for understanding the multicellular compartmentation of specialized metabolism.</title>
        <authorList>
            <person name="Sun S."/>
            <person name="Shen X."/>
            <person name="Li Y."/>
            <person name="Li Y."/>
            <person name="Wang S."/>
            <person name="Li R."/>
            <person name="Zhang H."/>
            <person name="Shen G."/>
            <person name="Guo B."/>
            <person name="Wei J."/>
            <person name="Xu J."/>
            <person name="St-Pierre B."/>
            <person name="Chen S."/>
            <person name="Sun C."/>
        </authorList>
    </citation>
    <scope>NUCLEOTIDE SEQUENCE [LARGE SCALE GENOMIC DNA]</scope>
</reference>
<organism evidence="1 2">
    <name type="scientific">Catharanthus roseus</name>
    <name type="common">Madagascar periwinkle</name>
    <name type="synonym">Vinca rosea</name>
    <dbReference type="NCBI Taxonomy" id="4058"/>
    <lineage>
        <taxon>Eukaryota</taxon>
        <taxon>Viridiplantae</taxon>
        <taxon>Streptophyta</taxon>
        <taxon>Embryophyta</taxon>
        <taxon>Tracheophyta</taxon>
        <taxon>Spermatophyta</taxon>
        <taxon>Magnoliopsida</taxon>
        <taxon>eudicotyledons</taxon>
        <taxon>Gunneridae</taxon>
        <taxon>Pentapetalae</taxon>
        <taxon>asterids</taxon>
        <taxon>lamiids</taxon>
        <taxon>Gentianales</taxon>
        <taxon>Apocynaceae</taxon>
        <taxon>Rauvolfioideae</taxon>
        <taxon>Vinceae</taxon>
        <taxon>Catharanthinae</taxon>
        <taxon>Catharanthus</taxon>
    </lineage>
</organism>
<dbReference type="EMBL" id="CM044702">
    <property type="protein sequence ID" value="KAI5678086.1"/>
    <property type="molecule type" value="Genomic_DNA"/>
</dbReference>
<name>A0ACC0BZW3_CATRO</name>
<dbReference type="Proteomes" id="UP001060085">
    <property type="component" value="Linkage Group LG02"/>
</dbReference>
<comment type="caution">
    <text evidence="1">The sequence shown here is derived from an EMBL/GenBank/DDBJ whole genome shotgun (WGS) entry which is preliminary data.</text>
</comment>
<proteinExistence type="predicted"/>
<sequence>MYYGFFKLVNDCEGNKVQSGKRKDYNRITVGSSRHGAVSNMRLEEMQDKFFTNIVQDTEQNSGEEDKNIDDKEAPSPELGRSKS</sequence>
<evidence type="ECO:0000313" key="2">
    <source>
        <dbReference type="Proteomes" id="UP001060085"/>
    </source>
</evidence>
<gene>
    <name evidence="1" type="ORF">M9H77_09036</name>
</gene>
<accession>A0ACC0BZW3</accession>